<name>A0A7M5X592_9CNID</name>
<comment type="subcellular location">
    <subcellularLocation>
        <location evidence="1">Membrane</location>
        <topology evidence="1">Multi-pass membrane protein</topology>
    </subcellularLocation>
</comment>
<dbReference type="PROSITE" id="PS51257">
    <property type="entry name" value="PROKAR_LIPOPROTEIN"/>
    <property type="match status" value="1"/>
</dbReference>
<evidence type="ECO:0000256" key="3">
    <source>
        <dbReference type="ARBA" id="ARBA00022989"/>
    </source>
</evidence>
<dbReference type="RefSeq" id="XP_066912701.1">
    <property type="nucleotide sequence ID" value="XM_067056600.1"/>
</dbReference>
<evidence type="ECO:0000313" key="8">
    <source>
        <dbReference type="Proteomes" id="UP000594262"/>
    </source>
</evidence>
<sequence length="341" mass="38826">MVKDSYQNIANGLTNDVLLAISAGLSILGCTLILTTYMCYKEIRTVSRHIVVCISISDIITTASNLSAIFISPEIDSETDEIDNISCTVQSFVGTSAVLWSFLWTMVLAMYLYLDLVKENKTLGKRLIWPWSHLICWIAPLGINMVALFLHKLGNSGDRNTAGWCWISVFVDNYGDAKLWMLVDGKGIELLTYVVIVILYSRMKLWSIRQIKIPKQNEGSHLLQRNSLDAARYTDKKIILIPILFVLLRIWGTIRFFMLLRTETLAFKGDITVFETALLYLQTIGDNLQGAINCILFCCMTPVVRKRINKSVTSMRRQRFHLYDHLDSTSDTSSRIYQPID</sequence>
<dbReference type="GO" id="GO:0005886">
    <property type="term" value="C:plasma membrane"/>
    <property type="evidence" value="ECO:0007669"/>
    <property type="project" value="TreeGrafter"/>
</dbReference>
<feature type="transmembrane region" description="Helical" evidence="5">
    <location>
        <begin position="126"/>
        <end position="150"/>
    </location>
</feature>
<dbReference type="GO" id="GO:0004930">
    <property type="term" value="F:G protein-coupled receptor activity"/>
    <property type="evidence" value="ECO:0007669"/>
    <property type="project" value="TreeGrafter"/>
</dbReference>
<keyword evidence="8" id="KW-1185">Reference proteome</keyword>
<organism evidence="7 8">
    <name type="scientific">Clytia hemisphaerica</name>
    <dbReference type="NCBI Taxonomy" id="252671"/>
    <lineage>
        <taxon>Eukaryota</taxon>
        <taxon>Metazoa</taxon>
        <taxon>Cnidaria</taxon>
        <taxon>Hydrozoa</taxon>
        <taxon>Hydroidolina</taxon>
        <taxon>Leptothecata</taxon>
        <taxon>Obeliida</taxon>
        <taxon>Clytiidae</taxon>
        <taxon>Clytia</taxon>
    </lineage>
</organism>
<evidence type="ECO:0000256" key="4">
    <source>
        <dbReference type="ARBA" id="ARBA00023136"/>
    </source>
</evidence>
<accession>A0A7M5X592</accession>
<feature type="transmembrane region" description="Helical" evidence="5">
    <location>
        <begin position="179"/>
        <end position="200"/>
    </location>
</feature>
<keyword evidence="2 5" id="KW-0812">Transmembrane</keyword>
<evidence type="ECO:0000256" key="1">
    <source>
        <dbReference type="ARBA" id="ARBA00004141"/>
    </source>
</evidence>
<feature type="domain" description="G-protein coupled receptors family 2 profile 2" evidence="6">
    <location>
        <begin position="15"/>
        <end position="301"/>
    </location>
</feature>
<dbReference type="AlphaFoldDB" id="A0A7M5X592"/>
<dbReference type="GeneID" id="136799974"/>
<evidence type="ECO:0000313" key="7">
    <source>
        <dbReference type="EnsemblMetazoa" id="CLYHEMP018027.1"/>
    </source>
</evidence>
<reference evidence="7" key="1">
    <citation type="submission" date="2021-01" db="UniProtKB">
        <authorList>
            <consortium name="EnsemblMetazoa"/>
        </authorList>
    </citation>
    <scope>IDENTIFICATION</scope>
</reference>
<feature type="transmembrane region" description="Helical" evidence="5">
    <location>
        <begin position="91"/>
        <end position="114"/>
    </location>
</feature>
<evidence type="ECO:0000256" key="2">
    <source>
        <dbReference type="ARBA" id="ARBA00022692"/>
    </source>
</evidence>
<dbReference type="InterPro" id="IPR022343">
    <property type="entry name" value="GCR1-cAMP_receptor"/>
</dbReference>
<dbReference type="PRINTS" id="PR02001">
    <property type="entry name" value="GCR1CAMPR"/>
</dbReference>
<dbReference type="InterPro" id="IPR017981">
    <property type="entry name" value="GPCR_2-like_7TM"/>
</dbReference>
<dbReference type="PANTHER" id="PTHR23112">
    <property type="entry name" value="G PROTEIN-COUPLED RECEPTOR 157-RELATED"/>
    <property type="match status" value="1"/>
</dbReference>
<dbReference type="EnsemblMetazoa" id="CLYHEMT018027.1">
    <property type="protein sequence ID" value="CLYHEMP018027.1"/>
    <property type="gene ID" value="CLYHEMG018027"/>
</dbReference>
<feature type="transmembrane region" description="Helical" evidence="5">
    <location>
        <begin position="17"/>
        <end position="38"/>
    </location>
</feature>
<evidence type="ECO:0000259" key="6">
    <source>
        <dbReference type="PROSITE" id="PS50261"/>
    </source>
</evidence>
<proteinExistence type="predicted"/>
<dbReference type="Pfam" id="PF05462">
    <property type="entry name" value="Dicty_CAR"/>
    <property type="match status" value="1"/>
</dbReference>
<dbReference type="OrthoDB" id="100006at2759"/>
<dbReference type="PROSITE" id="PS50261">
    <property type="entry name" value="G_PROTEIN_RECEP_F2_4"/>
    <property type="match status" value="1"/>
</dbReference>
<keyword evidence="3 5" id="KW-1133">Transmembrane helix</keyword>
<evidence type="ECO:0000256" key="5">
    <source>
        <dbReference type="SAM" id="Phobius"/>
    </source>
</evidence>
<dbReference type="Proteomes" id="UP000594262">
    <property type="component" value="Unplaced"/>
</dbReference>
<dbReference type="GO" id="GO:0007189">
    <property type="term" value="P:adenylate cyclase-activating G protein-coupled receptor signaling pathway"/>
    <property type="evidence" value="ECO:0007669"/>
    <property type="project" value="TreeGrafter"/>
</dbReference>
<keyword evidence="4 5" id="KW-0472">Membrane</keyword>
<dbReference type="SUPFAM" id="SSF81321">
    <property type="entry name" value="Family A G protein-coupled receptor-like"/>
    <property type="match status" value="1"/>
</dbReference>
<feature type="transmembrane region" description="Helical" evidence="5">
    <location>
        <begin position="238"/>
        <end position="258"/>
    </location>
</feature>
<dbReference type="Gene3D" id="1.20.1070.10">
    <property type="entry name" value="Rhodopsin 7-helix transmembrane proteins"/>
    <property type="match status" value="1"/>
</dbReference>
<dbReference type="PANTHER" id="PTHR23112:SF47">
    <property type="entry name" value="G-PROTEIN COUPLED RECEPTOR 157"/>
    <property type="match status" value="1"/>
</dbReference>
<dbReference type="GO" id="GO:0007166">
    <property type="term" value="P:cell surface receptor signaling pathway"/>
    <property type="evidence" value="ECO:0007669"/>
    <property type="project" value="InterPro"/>
</dbReference>
<protein>
    <recommendedName>
        <fullName evidence="6">G-protein coupled receptors family 2 profile 2 domain-containing protein</fullName>
    </recommendedName>
</protein>
<feature type="transmembrane region" description="Helical" evidence="5">
    <location>
        <begin position="50"/>
        <end position="71"/>
    </location>
</feature>